<evidence type="ECO:0000313" key="9">
    <source>
        <dbReference type="Proteomes" id="UP000649617"/>
    </source>
</evidence>
<proteinExistence type="predicted"/>
<dbReference type="InterPro" id="IPR000600">
    <property type="entry name" value="ROK"/>
</dbReference>
<evidence type="ECO:0000259" key="7">
    <source>
        <dbReference type="Pfam" id="PF01490"/>
    </source>
</evidence>
<dbReference type="InterPro" id="IPR043129">
    <property type="entry name" value="ATPase_NBD"/>
</dbReference>
<keyword evidence="4 6" id="KW-0472">Membrane</keyword>
<feature type="transmembrane region" description="Helical" evidence="6">
    <location>
        <begin position="2222"/>
        <end position="2248"/>
    </location>
</feature>
<dbReference type="GO" id="GO:0015179">
    <property type="term" value="F:L-amino acid transmembrane transporter activity"/>
    <property type="evidence" value="ECO:0007669"/>
    <property type="project" value="TreeGrafter"/>
</dbReference>
<feature type="compositionally biased region" description="Basic and acidic residues" evidence="5">
    <location>
        <begin position="257"/>
        <end position="266"/>
    </location>
</feature>
<sequence length="2413" mass="259802">MALISTQTSSVPQPHEVFPASSVVELCGAAVLRTAEDLVSENCGELEQGQACFVLGHGTAPESRRLQVYVLGKGLRGWISCVAKSGRKLVTMTGPPGSDTAIGAAAEFQAIAGAAMPGAYAGDTFQRSGSVSSAAWGLGVGGYACHASLWHAELSSQPRHARHASLRDNAEPAADVWSKSRRRKPECDTYWNYWNHAEPKRIACHATAGELCGCMPSGHEQHLRINSSLLARKLYCLKLPKWCRPIPTRQLGCGTGRDGRTGRGTRDSITAGGEESLKSGQVTVLEEATETASVAGLAALHSPGDHASVRCSAIHPFAIYKCAVGAVALGTDSASLFSAQVQESAVERGVSIPMPAASVASHVRISQYPPQEITQNPEPPGKQWFRRQKAQDLREEAPKRYLLDNRTLHAGTDGVNYRFTKDLEDIDLSCTALWGSVIEGVDEGDGWLCVSGELYLPMQLAGVTILTLEESPWALAGLQVVEAFPVGSEVVMLEAAMMRAAEDLRSAALGQLEKEQRVRVLGHGAGARNRRLFVQDPTSGQDGWISFVSQTGKLLVTPLDYSPDQLQKVATMISTRQHLESSEGPVPGPSVATQVTTPEEPAEEEPQAFLVDNRTFKADSDGIGYRASPDLEDKVVPARTAFWGTLVQGFDDGEGWLRVGAYFLPMNLSGVQVLTPEAQVPRALLPQLPGFARGDWEYICIDPKGASTYLQPEEAPSKSSSGQAVQPGELVRVCERGLLGQKLWLCLGDGRGWLLEKSSRRHVSEVSNEGKVTKGTKLMVDPRLEKPVKILPAPYAFGAVSGAPEVLAGSVVDVLRQVQVLVPSPSDRNKENWARYYKVEDERRVEGWLGELRVHCGIKDPGPGETVLCEFQGGGFVDPKFRGKSCWVSVVSKNKVSLLAAPARKRATKKDLSPGDFVEAVEELRVAGVTFYRLVDGCWVCREDNAGKVVCDLVVRERHKWIYVCNDKDGAQVRTAPTRSQARNANKKLKYRARVVVSEKVTLSDGDVFLKLGEEKKGWVPATKLNSSVVKMAPLKALEETAAPPSRPMPACNGYAAPPPMPMPQSVNGYANCGGCGQGRKPTSAWGSGLLGPQTLGWVRLVLEMEAVISVLEPPQCLGRCPAPCPGPCPGPCLGRCLRPLPFQRLRVVTLALHPPVNIGLEPSREADGSFCGTQVCMELVSGNGQTLNCSTAKAAWGGGMGNTGYGYGDAWRPQGCIDSANDWGKGSWPLPPSAGLRESLVYNVVQLDSSVEGSGPRGGPEPLGLEPSQHVNSTEALELKQLKQLGGAGLHVGFMACLGVRMEAARMSFVSAMPSIADQASPVQDTLVRGAPALEPLIRRSSGLSQLTKDILEMLRRAPGGGYSTSSAQKPGQMEALQGEPEELVALAEQAVALEELEDSMQLKWSRDDREAAFQRLVQSDICSAQALLSVLNDRPPGGKCKLNQLLEDGGCRGLKGEALPWLAEQLEVRVRQGIEVSVEGSQPILLTAPHNIYLRRDGRPPHVMEEYTTLIAQRMARHLGGTSLSWSRAEQKRSELQWCLARLKCGEAEDYSNFLYNNRDPNYLQNEEVAQNPWFRQMARFADKWRHCKEGHLRPLLHIDVHGCRDPPATPSHLTVGLAAMRHEVEMGRGLLSQSRVETFAAALQNELTLVLSGLELKPRSEKLVRVLLPRLSSSETMERLSGAWPLEEGRLTQSQQAMAFAGFTHSCQLELSKVGADGETPQWRDPRVAIAVAAHLFGVIRVPAVPAVWGLVLAKGTLYRHCNPPADQISDKRDDEVGDDHRPNIIVQRIHQLLQVPLVKLLAEELGWVSSRVTLEHDTNAALLAEAWIGGAVGEQHVVLLSLGTGIGAAIMCDGHLLRGSRGQAGEVGHAILIPDGREFGRAGVRGIFEGYASASAVVARAKERMRPSSSLAQVEDLDCEDVFRHAGMDPPDPLAKELVQETARYLAIGCINCCRFVDPAIILFSGGMAEAFDVLIIICYSVCKRCAPGCLGCCESPATARSDRLNLAKNIIGAGMLSLPVAMRGAGLVPYVVGITLAGVLNAYTFFLLGWCCEVAGASTFGELWAKCFGKQNAWIADISVLMNNSMACLAYCVLMGDFFPKALAGLLPDCHFLHGRGADLVIIAVFLLVPLSLMRDLAPLAYASIAGLAATAYVFLMLLKDAVASAQWGAAGALTSNISPLRLDFFEALALFGSAFMAHYNAPKFYAQLQDRSVPKFAVLVCMAYGLALVVFIVFGMCGFALFGYDAEGNILKNYGFGPEVMLAWLSMGFSVAFTYPLVFSGFRDSCVSLLAGCGLSGEPSGFRVIFTLFAVAATVLGGTVFSNVAQVNGAKGAVLSPCLAFIYPAAIHLRSTSKEKVNAPPSLVALRLGSYGLIAFGLAFGVLALMVMFALPKTDFSELASAYPAGM</sequence>
<dbReference type="GO" id="GO:0016020">
    <property type="term" value="C:membrane"/>
    <property type="evidence" value="ECO:0007669"/>
    <property type="project" value="UniProtKB-SubCell"/>
</dbReference>
<dbReference type="SUPFAM" id="SSF53067">
    <property type="entry name" value="Actin-like ATPase domain"/>
    <property type="match status" value="1"/>
</dbReference>
<keyword evidence="9" id="KW-1185">Reference proteome</keyword>
<keyword evidence="3 6" id="KW-1133">Transmembrane helix</keyword>
<reference evidence="8" key="1">
    <citation type="submission" date="2021-02" db="EMBL/GenBank/DDBJ databases">
        <authorList>
            <person name="Dougan E. K."/>
            <person name="Rhodes N."/>
            <person name="Thang M."/>
            <person name="Chan C."/>
        </authorList>
    </citation>
    <scope>NUCLEOTIDE SEQUENCE</scope>
</reference>
<dbReference type="EMBL" id="CAJNIZ010014847">
    <property type="protein sequence ID" value="CAE7367107.1"/>
    <property type="molecule type" value="Genomic_DNA"/>
</dbReference>
<dbReference type="Pfam" id="PF00480">
    <property type="entry name" value="ROK"/>
    <property type="match status" value="1"/>
</dbReference>
<dbReference type="PANTHER" id="PTHR22950">
    <property type="entry name" value="AMINO ACID TRANSPORTER"/>
    <property type="match status" value="1"/>
</dbReference>
<evidence type="ECO:0000256" key="5">
    <source>
        <dbReference type="SAM" id="MobiDB-lite"/>
    </source>
</evidence>
<dbReference type="PROSITE" id="PS01125">
    <property type="entry name" value="ROK"/>
    <property type="match status" value="1"/>
</dbReference>
<feature type="transmembrane region" description="Helical" evidence="6">
    <location>
        <begin position="2032"/>
        <end position="2057"/>
    </location>
</feature>
<name>A0A812Q7B2_SYMPI</name>
<evidence type="ECO:0000256" key="2">
    <source>
        <dbReference type="ARBA" id="ARBA00022692"/>
    </source>
</evidence>
<feature type="domain" description="Amino acid transporter transmembrane" evidence="7">
    <location>
        <begin position="2002"/>
        <end position="2393"/>
    </location>
</feature>
<gene>
    <name evidence="8" type="primary">AVT2</name>
    <name evidence="8" type="ORF">SPIL2461_LOCUS8879</name>
</gene>
<evidence type="ECO:0000313" key="8">
    <source>
        <dbReference type="EMBL" id="CAE7367107.1"/>
    </source>
</evidence>
<feature type="transmembrane region" description="Helical" evidence="6">
    <location>
        <begin position="2078"/>
        <end position="2101"/>
    </location>
</feature>
<dbReference type="PANTHER" id="PTHR22950:SF652">
    <property type="entry name" value="TRANSMEMBRANE AMINO ACID TRANSPORTER FAMILY PROTEIN"/>
    <property type="match status" value="1"/>
</dbReference>
<feature type="transmembrane region" description="Helical" evidence="6">
    <location>
        <begin position="2121"/>
        <end position="2138"/>
    </location>
</feature>
<evidence type="ECO:0000256" key="4">
    <source>
        <dbReference type="ARBA" id="ARBA00023136"/>
    </source>
</evidence>
<protein>
    <submittedName>
        <fullName evidence="8">AVT2 protein</fullName>
    </submittedName>
</protein>
<feature type="transmembrane region" description="Helical" evidence="6">
    <location>
        <begin position="2145"/>
        <end position="2164"/>
    </location>
</feature>
<dbReference type="InterPro" id="IPR013057">
    <property type="entry name" value="AA_transpt_TM"/>
</dbReference>
<evidence type="ECO:0000256" key="6">
    <source>
        <dbReference type="SAM" id="Phobius"/>
    </source>
</evidence>
<feature type="transmembrane region" description="Helical" evidence="6">
    <location>
        <begin position="2376"/>
        <end position="2397"/>
    </location>
</feature>
<comment type="caution">
    <text evidence="8">The sequence shown here is derived from an EMBL/GenBank/DDBJ whole genome shotgun (WGS) entry which is preliminary data.</text>
</comment>
<accession>A0A812Q7B2</accession>
<organism evidence="8 9">
    <name type="scientific">Symbiodinium pilosum</name>
    <name type="common">Dinoflagellate</name>
    <dbReference type="NCBI Taxonomy" id="2952"/>
    <lineage>
        <taxon>Eukaryota</taxon>
        <taxon>Sar</taxon>
        <taxon>Alveolata</taxon>
        <taxon>Dinophyceae</taxon>
        <taxon>Suessiales</taxon>
        <taxon>Symbiodiniaceae</taxon>
        <taxon>Symbiodinium</taxon>
    </lineage>
</organism>
<feature type="region of interest" description="Disordered" evidence="5">
    <location>
        <begin position="579"/>
        <end position="604"/>
    </location>
</feature>
<dbReference type="InterPro" id="IPR049874">
    <property type="entry name" value="ROK_cs"/>
</dbReference>
<dbReference type="Pfam" id="PF01490">
    <property type="entry name" value="Aa_trans"/>
    <property type="match status" value="1"/>
</dbReference>
<comment type="subcellular location">
    <subcellularLocation>
        <location evidence="1">Membrane</location>
        <topology evidence="1">Multi-pass membrane protein</topology>
    </subcellularLocation>
</comment>
<feature type="region of interest" description="Disordered" evidence="5">
    <location>
        <begin position="254"/>
        <end position="273"/>
    </location>
</feature>
<dbReference type="OrthoDB" id="425081at2759"/>
<dbReference type="Proteomes" id="UP000649617">
    <property type="component" value="Unassembled WGS sequence"/>
</dbReference>
<evidence type="ECO:0000256" key="3">
    <source>
        <dbReference type="ARBA" id="ARBA00022989"/>
    </source>
</evidence>
<feature type="transmembrane region" description="Helical" evidence="6">
    <location>
        <begin position="2184"/>
        <end position="2202"/>
    </location>
</feature>
<evidence type="ECO:0000256" key="1">
    <source>
        <dbReference type="ARBA" id="ARBA00004141"/>
    </source>
</evidence>
<feature type="transmembrane region" description="Helical" evidence="6">
    <location>
        <begin position="2268"/>
        <end position="2288"/>
    </location>
</feature>
<dbReference type="Gene3D" id="3.30.420.40">
    <property type="match status" value="2"/>
</dbReference>
<feature type="transmembrane region" description="Helical" evidence="6">
    <location>
        <begin position="2308"/>
        <end position="2330"/>
    </location>
</feature>
<feature type="transmembrane region" description="Helical" evidence="6">
    <location>
        <begin position="2336"/>
        <end position="2355"/>
    </location>
</feature>
<keyword evidence="2 6" id="KW-0812">Transmembrane</keyword>